<dbReference type="Proteomes" id="UP000261560">
    <property type="component" value="Unplaced"/>
</dbReference>
<feature type="domain" description="C2H2-type" evidence="11">
    <location>
        <begin position="340"/>
        <end position="367"/>
    </location>
</feature>
<keyword evidence="7" id="KW-0804">Transcription</keyword>
<dbReference type="RefSeq" id="XP_024140458.1">
    <property type="nucleotide sequence ID" value="XM_024284690.2"/>
</dbReference>
<protein>
    <submittedName>
        <fullName evidence="13">Histone-lysine N-methyltransferase PRDM9-like</fullName>
    </submittedName>
</protein>
<feature type="domain" description="C2H2-type" evidence="11">
    <location>
        <begin position="766"/>
        <end position="793"/>
    </location>
</feature>
<dbReference type="Pfam" id="PF00096">
    <property type="entry name" value="zf-C2H2"/>
    <property type="match status" value="9"/>
</dbReference>
<dbReference type="KEGG" id="oml:112154071"/>
<feature type="domain" description="C2H2-type" evidence="11">
    <location>
        <begin position="449"/>
        <end position="476"/>
    </location>
</feature>
<evidence type="ECO:0000256" key="10">
    <source>
        <dbReference type="SAM" id="MobiDB-lite"/>
    </source>
</evidence>
<dbReference type="FunFam" id="3.30.160.60:FF:001677">
    <property type="entry name" value="Zinc finger protein 2"/>
    <property type="match status" value="1"/>
</dbReference>
<reference evidence="13" key="2">
    <citation type="submission" date="2025-09" db="UniProtKB">
        <authorList>
            <consortium name="Ensembl"/>
        </authorList>
    </citation>
    <scope>IDENTIFICATION</scope>
</reference>
<feature type="domain" description="C2H2-type" evidence="11">
    <location>
        <begin position="420"/>
        <end position="448"/>
    </location>
</feature>
<keyword evidence="5" id="KW-0862">Zinc</keyword>
<dbReference type="PROSITE" id="PS50280">
    <property type="entry name" value="SET"/>
    <property type="match status" value="1"/>
</dbReference>
<feature type="domain" description="C2H2-type" evidence="11">
    <location>
        <begin position="629"/>
        <end position="662"/>
    </location>
</feature>
<organism evidence="13 14">
    <name type="scientific">Oryzias melastigma</name>
    <name type="common">Marine medaka</name>
    <dbReference type="NCBI Taxonomy" id="30732"/>
    <lineage>
        <taxon>Eukaryota</taxon>
        <taxon>Metazoa</taxon>
        <taxon>Chordata</taxon>
        <taxon>Craniata</taxon>
        <taxon>Vertebrata</taxon>
        <taxon>Euteleostomi</taxon>
        <taxon>Actinopterygii</taxon>
        <taxon>Neopterygii</taxon>
        <taxon>Teleostei</taxon>
        <taxon>Neoteleostei</taxon>
        <taxon>Acanthomorphata</taxon>
        <taxon>Ovalentaria</taxon>
        <taxon>Atherinomorphae</taxon>
        <taxon>Beloniformes</taxon>
        <taxon>Adrianichthyidae</taxon>
        <taxon>Oryziinae</taxon>
        <taxon>Oryzias</taxon>
    </lineage>
</organism>
<dbReference type="FunFam" id="3.30.160.60:FF:000100">
    <property type="entry name" value="Zinc finger 45-like"/>
    <property type="match status" value="1"/>
</dbReference>
<evidence type="ECO:0000313" key="14">
    <source>
        <dbReference type="Proteomes" id="UP000261560"/>
    </source>
</evidence>
<keyword evidence="6" id="KW-0805">Transcription regulation</keyword>
<feature type="region of interest" description="Disordered" evidence="10">
    <location>
        <begin position="513"/>
        <end position="536"/>
    </location>
</feature>
<dbReference type="OrthoDB" id="9439903at2759"/>
<dbReference type="FunFam" id="3.30.160.60:FF:000688">
    <property type="entry name" value="zinc finger protein 197 isoform X1"/>
    <property type="match status" value="1"/>
</dbReference>
<name>A0A3B3BJ00_ORYME</name>
<evidence type="ECO:0000256" key="9">
    <source>
        <dbReference type="PROSITE-ProRule" id="PRU00042"/>
    </source>
</evidence>
<evidence type="ECO:0000259" key="11">
    <source>
        <dbReference type="PROSITE" id="PS50157"/>
    </source>
</evidence>
<evidence type="ECO:0000256" key="2">
    <source>
        <dbReference type="ARBA" id="ARBA00022723"/>
    </source>
</evidence>
<dbReference type="Ensembl" id="ENSOMET00000007463.1">
    <property type="protein sequence ID" value="ENSOMEP00000005460.1"/>
    <property type="gene ID" value="ENSOMEG00000006435.1"/>
</dbReference>
<comment type="subcellular location">
    <subcellularLocation>
        <location evidence="1">Nucleus</location>
    </subcellularLocation>
</comment>
<dbReference type="GO" id="GO:0010468">
    <property type="term" value="P:regulation of gene expression"/>
    <property type="evidence" value="ECO:0007669"/>
    <property type="project" value="TreeGrafter"/>
</dbReference>
<dbReference type="Gene3D" id="2.170.270.10">
    <property type="entry name" value="SET domain"/>
    <property type="match status" value="1"/>
</dbReference>
<dbReference type="InterPro" id="IPR001214">
    <property type="entry name" value="SET_dom"/>
</dbReference>
<dbReference type="InterPro" id="IPR050331">
    <property type="entry name" value="Zinc_finger"/>
</dbReference>
<feature type="domain" description="C2H2-type" evidence="11">
    <location>
        <begin position="311"/>
        <end position="339"/>
    </location>
</feature>
<feature type="domain" description="SET" evidence="12">
    <location>
        <begin position="102"/>
        <end position="216"/>
    </location>
</feature>
<evidence type="ECO:0000256" key="7">
    <source>
        <dbReference type="ARBA" id="ARBA00023163"/>
    </source>
</evidence>
<dbReference type="InterPro" id="IPR013087">
    <property type="entry name" value="Znf_C2H2_type"/>
</dbReference>
<feature type="domain" description="C2H2-type" evidence="11">
    <location>
        <begin position="600"/>
        <end position="628"/>
    </location>
</feature>
<evidence type="ECO:0000256" key="4">
    <source>
        <dbReference type="ARBA" id="ARBA00022771"/>
    </source>
</evidence>
<evidence type="ECO:0000256" key="8">
    <source>
        <dbReference type="ARBA" id="ARBA00023242"/>
    </source>
</evidence>
<dbReference type="SUPFAM" id="SSF57667">
    <property type="entry name" value="beta-beta-alpha zinc fingers"/>
    <property type="match status" value="6"/>
</dbReference>
<proteinExistence type="predicted"/>
<feature type="domain" description="C2H2-type" evidence="11">
    <location>
        <begin position="822"/>
        <end position="849"/>
    </location>
</feature>
<dbReference type="InterPro" id="IPR046341">
    <property type="entry name" value="SET_dom_sf"/>
</dbReference>
<evidence type="ECO:0000256" key="1">
    <source>
        <dbReference type="ARBA" id="ARBA00004123"/>
    </source>
</evidence>
<dbReference type="GeneTree" id="ENSGT01150000286939"/>
<evidence type="ECO:0000256" key="6">
    <source>
        <dbReference type="ARBA" id="ARBA00023015"/>
    </source>
</evidence>
<feature type="domain" description="C2H2-type" evidence="11">
    <location>
        <begin position="850"/>
        <end position="874"/>
    </location>
</feature>
<dbReference type="PaxDb" id="30732-ENSOMEP00000005460"/>
<dbReference type="RefSeq" id="XP_024140459.1">
    <property type="nucleotide sequence ID" value="XM_024284691.2"/>
</dbReference>
<dbReference type="PANTHER" id="PTHR16515">
    <property type="entry name" value="PR DOMAIN ZINC FINGER PROTEIN"/>
    <property type="match status" value="1"/>
</dbReference>
<dbReference type="GO" id="GO:0008270">
    <property type="term" value="F:zinc ion binding"/>
    <property type="evidence" value="ECO:0007669"/>
    <property type="project" value="UniProtKB-KW"/>
</dbReference>
<evidence type="ECO:0000313" key="13">
    <source>
        <dbReference type="Ensembl" id="ENSOMEP00000005460.1"/>
    </source>
</evidence>
<evidence type="ECO:0000256" key="3">
    <source>
        <dbReference type="ARBA" id="ARBA00022737"/>
    </source>
</evidence>
<sequence length="874" mass="98548">MSERATHVEWVETTEEVVEAAECVPLKNNSPSVVLEATQTSIQELLNSVGQEESSRGHEGFCCEECLTLFQSNPDNINGPSFILDFQTSMGVQQRALLTLPYGLMIGRSSIPGAGIGVINHGPAVSPGMHFGPYEGEVTTKENAITSAFSWEIYKEEDNYEYIDAANDFYSNWMRYVTFARSKEETNLLAVQYNGSILYHCCRTIHTGDELTVWPSNKLLSHFSKAWTQMWLSKLNAAVAESDTSTTSTIFPCSDCPLSFTTEAFLQRHTENFHCQPKAMEAAEDPAASAVDSDHFTESVTIITVDSVKSNTCEDCGKVFKQIPHLKRHKLCVHSNKRPYCCPHCRRSFSQASGLIRHQLVHRKPTAGKSQNGDGDVCESSTPTVDESEKTTDVVAAEDLQKDAEVPDTVVTEEADPGRLACSDCSSSFTNEADLKKHRAGAHEKLRPYVCGVCHKCFFQYHDLNRHLRCHRKKRDKAKARPKTPSAMPFSCAKCLTGFDSVDALQQHVNELHSGEEDAPLPAEPVQHDQHPRPQRLAARSKVSAVTKLIAPKRKAAEKSSEVDGATEAKLRRWFSCNHCKQTYGKPDDLKAHKCSLKPLKCGQCGATFLKTGFLRRHEQVAHVKAKSYNCERCNRDFSTLGKLKQHQKNKSCLKYHCASEHYPCSYCQFSFTLKSYLNKHLKRHHPMEFLSLSEQGSPIVQSEEKEQGHVCKHCKINFSTTKDLKSHPCSKQVKVLYLCTDCGKSFNNHYSLKQHQRIHTGEKPFSCPQCTKSFSYVGQLNVHLRTHTGEKPYLCTHCGESFRQSGDLKRHERKHTGVKPYSCPECSKSFSRPQSLKAHQLLHLGQRMFKCSQCGKSFSRNYHLRRHLQKMHM</sequence>
<keyword evidence="8" id="KW-0539">Nucleus</keyword>
<dbReference type="OMA" id="HYSLKQH"/>
<dbReference type="AlphaFoldDB" id="A0A3B3BJ00"/>
<keyword evidence="2" id="KW-0479">Metal-binding</keyword>
<feature type="domain" description="C2H2-type" evidence="11">
    <location>
        <begin position="738"/>
        <end position="765"/>
    </location>
</feature>
<dbReference type="Gene3D" id="3.30.160.60">
    <property type="entry name" value="Classic Zinc Finger"/>
    <property type="match status" value="11"/>
</dbReference>
<evidence type="ECO:0000259" key="12">
    <source>
        <dbReference type="PROSITE" id="PS50280"/>
    </source>
</evidence>
<dbReference type="GO" id="GO:0005634">
    <property type="term" value="C:nucleus"/>
    <property type="evidence" value="ECO:0007669"/>
    <property type="project" value="UniProtKB-SubCell"/>
</dbReference>
<accession>A0A3B3BJ00</accession>
<dbReference type="PROSITE" id="PS00028">
    <property type="entry name" value="ZINC_FINGER_C2H2_1"/>
    <property type="match status" value="12"/>
</dbReference>
<reference evidence="13" key="1">
    <citation type="submission" date="2025-08" db="UniProtKB">
        <authorList>
            <consortium name="Ensembl"/>
        </authorList>
    </citation>
    <scope>IDENTIFICATION</scope>
</reference>
<dbReference type="STRING" id="30732.ENSOMEP00000005460"/>
<feature type="domain" description="C2H2-type" evidence="11">
    <location>
        <begin position="490"/>
        <end position="518"/>
    </location>
</feature>
<feature type="domain" description="C2H2-type" evidence="11">
    <location>
        <begin position="794"/>
        <end position="821"/>
    </location>
</feature>
<dbReference type="PANTHER" id="PTHR16515:SF57">
    <property type="entry name" value="ZINC FINGER PROTEIN 154-LIKE"/>
    <property type="match status" value="1"/>
</dbReference>
<keyword evidence="14" id="KW-1185">Reference proteome</keyword>
<keyword evidence="4 9" id="KW-0863">Zinc-finger</keyword>
<feature type="domain" description="C2H2-type" evidence="11">
    <location>
        <begin position="251"/>
        <end position="279"/>
    </location>
</feature>
<feature type="domain" description="C2H2-type" evidence="11">
    <location>
        <begin position="663"/>
        <end position="685"/>
    </location>
</feature>
<keyword evidence="3" id="KW-0677">Repeat</keyword>
<dbReference type="InterPro" id="IPR036236">
    <property type="entry name" value="Znf_C2H2_sf"/>
</dbReference>
<dbReference type="SMART" id="SM00355">
    <property type="entry name" value="ZnF_C2H2"/>
    <property type="match status" value="15"/>
</dbReference>
<dbReference type="FunFam" id="3.30.160.60:FF:002343">
    <property type="entry name" value="Zinc finger protein 33A"/>
    <property type="match status" value="2"/>
</dbReference>
<dbReference type="PROSITE" id="PS50157">
    <property type="entry name" value="ZINC_FINGER_C2H2_2"/>
    <property type="match status" value="14"/>
</dbReference>
<feature type="region of interest" description="Disordered" evidence="10">
    <location>
        <begin position="364"/>
        <end position="392"/>
    </location>
</feature>
<dbReference type="FunFam" id="3.30.160.60:FF:000624">
    <property type="entry name" value="zinc finger protein 697"/>
    <property type="match status" value="1"/>
</dbReference>
<dbReference type="GeneID" id="112154071"/>
<feature type="compositionally biased region" description="Polar residues" evidence="10">
    <location>
        <begin position="368"/>
        <end position="385"/>
    </location>
</feature>
<dbReference type="Pfam" id="PF21549">
    <property type="entry name" value="PRDM2_PR"/>
    <property type="match status" value="1"/>
</dbReference>
<evidence type="ECO:0000256" key="5">
    <source>
        <dbReference type="ARBA" id="ARBA00022833"/>
    </source>
</evidence>